<name>A0ABR4CI84_9HELO</name>
<evidence type="ECO:0000313" key="1">
    <source>
        <dbReference type="EMBL" id="KAL2068869.1"/>
    </source>
</evidence>
<dbReference type="Gene3D" id="3.30.710.10">
    <property type="entry name" value="Potassium Channel Kv1.1, Chain A"/>
    <property type="match status" value="1"/>
</dbReference>
<dbReference type="InterPro" id="IPR039948">
    <property type="entry name" value="ELC1"/>
</dbReference>
<accession>A0ABR4CI84</accession>
<keyword evidence="2" id="KW-1185">Reference proteome</keyword>
<protein>
    <recommendedName>
        <fullName evidence="3">Elongin-C</fullName>
    </recommendedName>
</protein>
<dbReference type="SUPFAM" id="SSF54695">
    <property type="entry name" value="POZ domain"/>
    <property type="match status" value="1"/>
</dbReference>
<dbReference type="InterPro" id="IPR011333">
    <property type="entry name" value="SKP1/BTB/POZ_sf"/>
</dbReference>
<gene>
    <name evidence="1" type="ORF">VTL71DRAFT_15207</name>
</gene>
<dbReference type="EMBL" id="JAZHXI010000008">
    <property type="protein sequence ID" value="KAL2068869.1"/>
    <property type="molecule type" value="Genomic_DNA"/>
</dbReference>
<reference evidence="1 2" key="1">
    <citation type="journal article" date="2024" name="Commun. Biol.">
        <title>Comparative genomic analysis of thermophilic fungi reveals convergent evolutionary adaptations and gene losses.</title>
        <authorList>
            <person name="Steindorff A.S."/>
            <person name="Aguilar-Pontes M.V."/>
            <person name="Robinson A.J."/>
            <person name="Andreopoulos B."/>
            <person name="LaButti K."/>
            <person name="Kuo A."/>
            <person name="Mondo S."/>
            <person name="Riley R."/>
            <person name="Otillar R."/>
            <person name="Haridas S."/>
            <person name="Lipzen A."/>
            <person name="Grimwood J."/>
            <person name="Schmutz J."/>
            <person name="Clum A."/>
            <person name="Reid I.D."/>
            <person name="Moisan M.C."/>
            <person name="Butler G."/>
            <person name="Nguyen T.T.M."/>
            <person name="Dewar K."/>
            <person name="Conant G."/>
            <person name="Drula E."/>
            <person name="Henrissat B."/>
            <person name="Hansel C."/>
            <person name="Singer S."/>
            <person name="Hutchinson M.I."/>
            <person name="de Vries R.P."/>
            <person name="Natvig D.O."/>
            <person name="Powell A.J."/>
            <person name="Tsang A."/>
            <person name="Grigoriev I.V."/>
        </authorList>
    </citation>
    <scope>NUCLEOTIDE SEQUENCE [LARGE SCALE GENOMIC DNA]</scope>
    <source>
        <strain evidence="1 2">CBS 494.80</strain>
    </source>
</reference>
<sequence length="110" mass="12399">MASSTQKQDLSKYVTLVSSDGFEFVVLREAACHSGAIRKMLDPKSNFKESSEGRCVFEEIKYVGSTFTCDLYLPIVVTIREPQSPEHYNPPRGLERNILYLRDMTGSSSL</sequence>
<dbReference type="PANTHER" id="PTHR20648">
    <property type="entry name" value="ELONGIN-C"/>
    <property type="match status" value="1"/>
</dbReference>
<evidence type="ECO:0008006" key="3">
    <source>
        <dbReference type="Google" id="ProtNLM"/>
    </source>
</evidence>
<comment type="caution">
    <text evidence="1">The sequence shown here is derived from an EMBL/GenBank/DDBJ whole genome shotgun (WGS) entry which is preliminary data.</text>
</comment>
<dbReference type="Proteomes" id="UP001595075">
    <property type="component" value="Unassembled WGS sequence"/>
</dbReference>
<organism evidence="1 2">
    <name type="scientific">Oculimacula yallundae</name>
    <dbReference type="NCBI Taxonomy" id="86028"/>
    <lineage>
        <taxon>Eukaryota</taxon>
        <taxon>Fungi</taxon>
        <taxon>Dikarya</taxon>
        <taxon>Ascomycota</taxon>
        <taxon>Pezizomycotina</taxon>
        <taxon>Leotiomycetes</taxon>
        <taxon>Helotiales</taxon>
        <taxon>Ploettnerulaceae</taxon>
        <taxon>Oculimacula</taxon>
    </lineage>
</organism>
<evidence type="ECO:0000313" key="2">
    <source>
        <dbReference type="Proteomes" id="UP001595075"/>
    </source>
</evidence>
<proteinExistence type="predicted"/>